<keyword evidence="3" id="KW-0804">Transcription</keyword>
<dbReference type="Proteomes" id="UP000516696">
    <property type="component" value="Chromosome"/>
</dbReference>
<dbReference type="InterPro" id="IPR009057">
    <property type="entry name" value="Homeodomain-like_sf"/>
</dbReference>
<dbReference type="PANTHER" id="PTHR43280">
    <property type="entry name" value="ARAC-FAMILY TRANSCRIPTIONAL REGULATOR"/>
    <property type="match status" value="1"/>
</dbReference>
<dbReference type="Pfam" id="PF02311">
    <property type="entry name" value="AraC_binding"/>
    <property type="match status" value="1"/>
</dbReference>
<dbReference type="SUPFAM" id="SSF51215">
    <property type="entry name" value="Regulatory protein AraC"/>
    <property type="match status" value="1"/>
</dbReference>
<sequence>MKTIVYSGMMNGLTIDRSRRDSIYNMVKHWHSECEIQYFIEGNRYFLIGEKTYKVQPGTLVMIHPDCVHNTFSGKYIYHDRVLVLYEASKFPRIAQSMGIDLETFFLKHHGIIQIPPADRSYVQTLLAKIADEVIHKEYNYQVMVETKLIELFIFIQRIKNFRGLSDEPAESLGKQSELVNQIAAFIRRNYASIHSLEQIASSFYLDKSYLCRIFKRATGYTITEYTNIQRIRQSQRLLEDTDWDIAEIARKSGYSNITYYNRVFKKYTETSPLQYRKKQIAYKESLREKNNF</sequence>
<reference evidence="5 9" key="2">
    <citation type="submission" date="2020-06" db="EMBL/GenBank/DDBJ databases">
        <title>Crossreactivity between MHC class I-restricted antigens from cancer cells and an enterococcal bacteriophage.</title>
        <authorList>
            <person name="Fluckiger A."/>
            <person name="Daillere R."/>
            <person name="Sassi M."/>
            <person name="Cattoir V."/>
            <person name="Kroemer G."/>
            <person name="Zitvogel L."/>
        </authorList>
    </citation>
    <scope>NUCLEOTIDE SEQUENCE [LARGE SCALE GENOMIC DNA]</scope>
    <source>
        <strain evidence="5 9">EG4</strain>
    </source>
</reference>
<dbReference type="InterPro" id="IPR037923">
    <property type="entry name" value="HTH-like"/>
</dbReference>
<dbReference type="PROSITE" id="PS00041">
    <property type="entry name" value="HTH_ARAC_FAMILY_1"/>
    <property type="match status" value="1"/>
</dbReference>
<dbReference type="EMBL" id="CP050485">
    <property type="protein sequence ID" value="QOG25864.1"/>
    <property type="molecule type" value="Genomic_DNA"/>
</dbReference>
<dbReference type="GO" id="GO:0003700">
    <property type="term" value="F:DNA-binding transcription factor activity"/>
    <property type="evidence" value="ECO:0007669"/>
    <property type="project" value="InterPro"/>
</dbReference>
<dbReference type="PROSITE" id="PS01124">
    <property type="entry name" value="HTH_ARAC_FAMILY_2"/>
    <property type="match status" value="1"/>
</dbReference>
<feature type="domain" description="HTH araC/xylS-type" evidence="4">
    <location>
        <begin position="181"/>
        <end position="279"/>
    </location>
</feature>
<proteinExistence type="predicted"/>
<dbReference type="InterPro" id="IPR018062">
    <property type="entry name" value="HTH_AraC-typ_CS"/>
</dbReference>
<keyword evidence="1" id="KW-0805">Transcription regulation</keyword>
<organism evidence="6 10">
    <name type="scientific">Enterococcus gallinarum</name>
    <dbReference type="NCBI Taxonomy" id="1353"/>
    <lineage>
        <taxon>Bacteria</taxon>
        <taxon>Bacillati</taxon>
        <taxon>Bacillota</taxon>
        <taxon>Bacilli</taxon>
        <taxon>Lactobacillales</taxon>
        <taxon>Enterococcaceae</taxon>
        <taxon>Enterococcus</taxon>
    </lineage>
</organism>
<dbReference type="Pfam" id="PF12833">
    <property type="entry name" value="HTH_18"/>
    <property type="match status" value="1"/>
</dbReference>
<protein>
    <submittedName>
        <fullName evidence="6">AraC family transcriptional regulator</fullName>
    </submittedName>
    <submittedName>
        <fullName evidence="5">Helix-turn-helix transcriptional regulator</fullName>
    </submittedName>
</protein>
<dbReference type="Proteomes" id="UP000571857">
    <property type="component" value="Unassembled WGS sequence"/>
</dbReference>
<dbReference type="InterPro" id="IPR003313">
    <property type="entry name" value="AraC-bd"/>
</dbReference>
<keyword evidence="2" id="KW-0238">DNA-binding</keyword>
<evidence type="ECO:0000313" key="7">
    <source>
        <dbReference type="EMBL" id="QOG25864.1"/>
    </source>
</evidence>
<name>A0A2K3QUX7_ENTGA</name>
<dbReference type="Proteomes" id="UP001241571">
    <property type="component" value="Unassembled WGS sequence"/>
</dbReference>
<evidence type="ECO:0000313" key="8">
    <source>
        <dbReference type="Proteomes" id="UP000516696"/>
    </source>
</evidence>
<evidence type="ECO:0000256" key="3">
    <source>
        <dbReference type="ARBA" id="ARBA00023163"/>
    </source>
</evidence>
<evidence type="ECO:0000256" key="2">
    <source>
        <dbReference type="ARBA" id="ARBA00023125"/>
    </source>
</evidence>
<dbReference type="Gene3D" id="2.60.120.10">
    <property type="entry name" value="Jelly Rolls"/>
    <property type="match status" value="1"/>
</dbReference>
<dbReference type="InterPro" id="IPR018060">
    <property type="entry name" value="HTH_AraC"/>
</dbReference>
<evidence type="ECO:0000313" key="9">
    <source>
        <dbReference type="Proteomes" id="UP000571857"/>
    </source>
</evidence>
<evidence type="ECO:0000256" key="1">
    <source>
        <dbReference type="ARBA" id="ARBA00023015"/>
    </source>
</evidence>
<dbReference type="SMART" id="SM00342">
    <property type="entry name" value="HTH_ARAC"/>
    <property type="match status" value="1"/>
</dbReference>
<dbReference type="AlphaFoldDB" id="A0A2K3QUX7"/>
<evidence type="ECO:0000313" key="10">
    <source>
        <dbReference type="Proteomes" id="UP001241571"/>
    </source>
</evidence>
<evidence type="ECO:0000313" key="5">
    <source>
        <dbReference type="EMBL" id="MBA0972392.1"/>
    </source>
</evidence>
<dbReference type="EMBL" id="JABXJK010000034">
    <property type="protein sequence ID" value="MBA0972392.1"/>
    <property type="molecule type" value="Genomic_DNA"/>
</dbReference>
<dbReference type="RefSeq" id="WP_103300704.1">
    <property type="nucleotide sequence ID" value="NZ_CAKOCH010000008.1"/>
</dbReference>
<dbReference type="InterPro" id="IPR014710">
    <property type="entry name" value="RmlC-like_jellyroll"/>
</dbReference>
<dbReference type="GO" id="GO:0043565">
    <property type="term" value="F:sequence-specific DNA binding"/>
    <property type="evidence" value="ECO:0007669"/>
    <property type="project" value="InterPro"/>
</dbReference>
<accession>A0A2K3QUX7</accession>
<dbReference type="EMBL" id="JASUBT010000008">
    <property type="protein sequence ID" value="MDL4936468.1"/>
    <property type="molecule type" value="Genomic_DNA"/>
</dbReference>
<reference evidence="6 10" key="3">
    <citation type="submission" date="2023-06" db="EMBL/GenBank/DDBJ databases">
        <title>Acute promotion of culturable opportunistic pathogens and persistent increase of antibiotic resistance following antibiotic exposure in mouse gut microbiota.</title>
        <authorList>
            <person name="Li L."/>
            <person name="Wang B."/>
            <person name="Sun Y."/>
            <person name="Wang M."/>
            <person name="Xu H."/>
        </authorList>
    </citation>
    <scope>NUCLEOTIDE SEQUENCE [LARGE SCALE GENOMIC DNA]</scope>
    <source>
        <strain evidence="6 10">CRI2_2</strain>
    </source>
</reference>
<evidence type="ECO:0000259" key="4">
    <source>
        <dbReference type="PROSITE" id="PS01124"/>
    </source>
</evidence>
<dbReference type="SUPFAM" id="SSF46689">
    <property type="entry name" value="Homeodomain-like"/>
    <property type="match status" value="2"/>
</dbReference>
<reference evidence="7 8" key="1">
    <citation type="submission" date="2020-03" db="EMBL/GenBank/DDBJ databases">
        <title>Characterization of ganglioside-mimicking enterococci.</title>
        <authorList>
            <person name="Patry R.T."/>
            <person name="Nothaft H."/>
            <person name="Bridger R."/>
            <person name="Shajahan A."/>
            <person name="Huynh S."/>
            <person name="Sanchez S."/>
            <person name="Azadi P."/>
            <person name="Cooper K."/>
            <person name="Miller W.G."/>
            <person name="Parker C.T."/>
            <person name="Wells L."/>
            <person name="Szymanski C.M."/>
        </authorList>
    </citation>
    <scope>NUCLEOTIDE SEQUENCE [LARGE SCALE GENOMIC DNA]</scope>
    <source>
        <strain evidence="7 8">EGM181</strain>
    </source>
</reference>
<dbReference type="PANTHER" id="PTHR43280:SF2">
    <property type="entry name" value="HTH-TYPE TRANSCRIPTIONAL REGULATOR EXSA"/>
    <property type="match status" value="1"/>
</dbReference>
<gene>
    <name evidence="7" type="ORF">EGM181_00450</name>
    <name evidence="5" type="ORF">HWH42_07320</name>
    <name evidence="6" type="ORF">QRX88_12140</name>
</gene>
<evidence type="ECO:0000313" key="6">
    <source>
        <dbReference type="EMBL" id="MDL4936468.1"/>
    </source>
</evidence>
<dbReference type="Gene3D" id="1.10.10.60">
    <property type="entry name" value="Homeodomain-like"/>
    <property type="match status" value="2"/>
</dbReference>